<dbReference type="AlphaFoldDB" id="A0A4P8XP93"/>
<dbReference type="RefSeq" id="WP_138226864.1">
    <property type="nucleotide sequence ID" value="NZ_CP040396.1"/>
</dbReference>
<keyword evidence="2" id="KW-1185">Reference proteome</keyword>
<proteinExistence type="predicted"/>
<dbReference type="KEGG" id="palo:E6C60_3384"/>
<evidence type="ECO:0000313" key="1">
    <source>
        <dbReference type="EMBL" id="QCT04095.1"/>
    </source>
</evidence>
<accession>A0A4P8XP93</accession>
<sequence length="145" mass="16898">MDSSMFSGIQYGPSVRIQLAAIGTLPISGRFHEVTVLEISPQQLLFLCEWEIPQSDRVQLIYELMDSRDRLLLQGEIAGSKPWESRMLYIVKLQADETQKLRITGMLNRMMSRYSVDRRIHHYQSPLFGHSRRERRSGASLYPRK</sequence>
<evidence type="ECO:0000313" key="2">
    <source>
        <dbReference type="Proteomes" id="UP000300879"/>
    </source>
</evidence>
<name>A0A4P8XP93_9BACL</name>
<organism evidence="1 2">
    <name type="scientific">Paenibacillus algicola</name>
    <dbReference type="NCBI Taxonomy" id="2565926"/>
    <lineage>
        <taxon>Bacteria</taxon>
        <taxon>Bacillati</taxon>
        <taxon>Bacillota</taxon>
        <taxon>Bacilli</taxon>
        <taxon>Bacillales</taxon>
        <taxon>Paenibacillaceae</taxon>
        <taxon>Paenibacillus</taxon>
    </lineage>
</organism>
<dbReference type="OrthoDB" id="2633657at2"/>
<dbReference type="EMBL" id="CP040396">
    <property type="protein sequence ID" value="QCT04095.1"/>
    <property type="molecule type" value="Genomic_DNA"/>
</dbReference>
<reference evidence="1 2" key="1">
    <citation type="submission" date="2019-05" db="EMBL/GenBank/DDBJ databases">
        <authorList>
            <person name="Chen C."/>
        </authorList>
    </citation>
    <scope>NUCLEOTIDE SEQUENCE [LARGE SCALE GENOMIC DNA]</scope>
    <source>
        <strain evidence="1 2">HB172198</strain>
    </source>
</reference>
<dbReference type="Proteomes" id="UP000300879">
    <property type="component" value="Chromosome"/>
</dbReference>
<gene>
    <name evidence="1" type="ORF">E6C60_3384</name>
</gene>
<protein>
    <submittedName>
        <fullName evidence="1">Uncharacterized protein</fullName>
    </submittedName>
</protein>